<evidence type="ECO:0008006" key="4">
    <source>
        <dbReference type="Google" id="ProtNLM"/>
    </source>
</evidence>
<dbReference type="Pfam" id="PF10311">
    <property type="entry name" value="Ilm1"/>
    <property type="match status" value="1"/>
</dbReference>
<name>G0VIL8_NAUCA</name>
<feature type="transmembrane region" description="Helical" evidence="1">
    <location>
        <begin position="6"/>
        <end position="25"/>
    </location>
</feature>
<dbReference type="EMBL" id="HE576759">
    <property type="protein sequence ID" value="CCC71343.1"/>
    <property type="molecule type" value="Genomic_DNA"/>
</dbReference>
<dbReference type="PANTHER" id="PTHR28029">
    <property type="entry name" value="PROTEIN ILM1"/>
    <property type="match status" value="1"/>
</dbReference>
<keyword evidence="1" id="KW-0472">Membrane</keyword>
<dbReference type="PANTHER" id="PTHR28029:SF1">
    <property type="entry name" value="PROTEIN ILM1"/>
    <property type="match status" value="1"/>
</dbReference>
<keyword evidence="1" id="KW-1133">Transmembrane helix</keyword>
<feature type="transmembrane region" description="Helical" evidence="1">
    <location>
        <begin position="59"/>
        <end position="78"/>
    </location>
</feature>
<feature type="transmembrane region" description="Helical" evidence="1">
    <location>
        <begin position="117"/>
        <end position="135"/>
    </location>
</feature>
<reference evidence="2 3" key="1">
    <citation type="journal article" date="2011" name="Proc. Natl. Acad. Sci. U.S.A.">
        <title>Evolutionary erosion of yeast sex chromosomes by mating-type switching accidents.</title>
        <authorList>
            <person name="Gordon J.L."/>
            <person name="Armisen D."/>
            <person name="Proux-Wera E."/>
            <person name="Oheigeartaigh S.S."/>
            <person name="Byrne K.P."/>
            <person name="Wolfe K.H."/>
        </authorList>
    </citation>
    <scope>NUCLEOTIDE SEQUENCE [LARGE SCALE GENOMIC DNA]</scope>
    <source>
        <strain evidence="3">ATCC 76901 / BCRC 22586 / CBS 4309 / NBRC 1992 / NRRL Y-12630</strain>
    </source>
</reference>
<keyword evidence="1" id="KW-0812">Transmembrane</keyword>
<dbReference type="Proteomes" id="UP000001640">
    <property type="component" value="Chromosome 8"/>
</dbReference>
<reference key="2">
    <citation type="submission" date="2011-08" db="EMBL/GenBank/DDBJ databases">
        <title>Genome sequence of Naumovozyma castellii.</title>
        <authorList>
            <person name="Gordon J.L."/>
            <person name="Armisen D."/>
            <person name="Proux-Wera E."/>
            <person name="OhEigeartaigh S.S."/>
            <person name="Byrne K.P."/>
            <person name="Wolfe K.H."/>
        </authorList>
    </citation>
    <scope>NUCLEOTIDE SEQUENCE</scope>
    <source>
        <strain>Type strain:CBS 4309</strain>
    </source>
</reference>
<proteinExistence type="predicted"/>
<organism evidence="2 3">
    <name type="scientific">Naumovozyma castellii</name>
    <name type="common">Yeast</name>
    <name type="synonym">Saccharomyces castellii</name>
    <dbReference type="NCBI Taxonomy" id="27288"/>
    <lineage>
        <taxon>Eukaryota</taxon>
        <taxon>Fungi</taxon>
        <taxon>Dikarya</taxon>
        <taxon>Ascomycota</taxon>
        <taxon>Saccharomycotina</taxon>
        <taxon>Saccharomycetes</taxon>
        <taxon>Saccharomycetales</taxon>
        <taxon>Saccharomycetaceae</taxon>
        <taxon>Naumovozyma</taxon>
    </lineage>
</organism>
<evidence type="ECO:0000256" key="1">
    <source>
        <dbReference type="SAM" id="Phobius"/>
    </source>
</evidence>
<keyword evidence="3" id="KW-1185">Reference proteome</keyword>
<dbReference type="HOGENOM" id="CLU_117796_0_0_1"/>
<feature type="transmembrane region" description="Helical" evidence="1">
    <location>
        <begin position="85"/>
        <end position="105"/>
    </location>
</feature>
<dbReference type="GeneID" id="96905024"/>
<dbReference type="InterPro" id="IPR018815">
    <property type="entry name" value="Incr_loss_mito_DNA_1"/>
</dbReference>
<dbReference type="InParanoid" id="G0VIL8"/>
<protein>
    <recommendedName>
        <fullName evidence="4">Protein ILM1</fullName>
    </recommendedName>
</protein>
<dbReference type="eggNOG" id="ENOG502RZTE">
    <property type="taxonomic scope" value="Eukaryota"/>
</dbReference>
<evidence type="ECO:0000313" key="2">
    <source>
        <dbReference type="EMBL" id="CCC71343.1"/>
    </source>
</evidence>
<dbReference type="OMA" id="EVWLNFI"/>
<sequence>MAGTLSSINILYLRIVFLLTIAFYCFKDINVLIDNTYVLILSQAMNLPVLTMSKYNGQLGLFAFLFASLALTDVVPILENNQKYLNSIVPFRLLMYFTVTSLSYIWESNLYLHNNMVFIYSFVEVWLNFIIYNSLREEKNEEFKLQNRYMNDGLIEEPQPFETIVEEVEEVEVPQSN</sequence>
<dbReference type="RefSeq" id="XP_003677694.1">
    <property type="nucleotide sequence ID" value="XM_003677646.1"/>
</dbReference>
<gene>
    <name evidence="2" type="primary">NCAS0H00330</name>
    <name evidence="2" type="ordered locus">NCAS_0H00330</name>
</gene>
<dbReference type="OrthoDB" id="5299849at2759"/>
<dbReference type="KEGG" id="ncs:NCAS_0H00330"/>
<accession>G0VIL8</accession>
<evidence type="ECO:0000313" key="3">
    <source>
        <dbReference type="Proteomes" id="UP000001640"/>
    </source>
</evidence>
<dbReference type="AlphaFoldDB" id="G0VIL8"/>
<dbReference type="FunCoup" id="G0VIL8">
    <property type="interactions" value="53"/>
</dbReference>